<proteinExistence type="predicted"/>
<accession>A0A080WKU3</accession>
<dbReference type="HOGENOM" id="CLU_2238552_0_0_1"/>
<reference evidence="3" key="1">
    <citation type="journal article" date="2012" name="MBio">
        <title>Comparative genome analysis of Trichophyton rubrum and related dermatophytes reveals candidate genes involved in infection.</title>
        <authorList>
            <person name="Martinez D.A."/>
            <person name="Oliver B.G."/>
            <person name="Graeser Y."/>
            <person name="Goldberg J.M."/>
            <person name="Li W."/>
            <person name="Martinez-Rossi N.M."/>
            <person name="Monod M."/>
            <person name="Shelest E."/>
            <person name="Barton R.C."/>
            <person name="Birch E."/>
            <person name="Brakhage A.A."/>
            <person name="Chen Z."/>
            <person name="Gurr S.J."/>
            <person name="Heiman D."/>
            <person name="Heitman J."/>
            <person name="Kosti I."/>
            <person name="Rossi A."/>
            <person name="Saif S."/>
            <person name="Samalova M."/>
            <person name="Saunders C.W."/>
            <person name="Shea T."/>
            <person name="Summerbell R.C."/>
            <person name="Xu J."/>
            <person name="Young S."/>
            <person name="Zeng Q."/>
            <person name="Birren B.W."/>
            <person name="Cuomo C.A."/>
            <person name="White T.C."/>
        </authorList>
    </citation>
    <scope>NUCLEOTIDE SEQUENCE [LARGE SCALE GENOMIC DNA]</scope>
    <source>
        <strain evidence="3">ATCC MYA-4607 / CBS 118892</strain>
    </source>
</reference>
<protein>
    <submittedName>
        <fullName evidence="2">Uncharacterized protein</fullName>
    </submittedName>
</protein>
<name>A0A080WKU3_TRIRC</name>
<gene>
    <name evidence="2" type="ORF">TERG_12395</name>
</gene>
<dbReference type="EMBL" id="GG700654">
    <property type="protein sequence ID" value="KFL62244.1"/>
    <property type="molecule type" value="Genomic_DNA"/>
</dbReference>
<evidence type="ECO:0000256" key="1">
    <source>
        <dbReference type="SAM" id="MobiDB-lite"/>
    </source>
</evidence>
<dbReference type="InParanoid" id="A0A080WKU3"/>
<feature type="region of interest" description="Disordered" evidence="1">
    <location>
        <begin position="1"/>
        <end position="87"/>
    </location>
</feature>
<dbReference type="Proteomes" id="UP000008864">
    <property type="component" value="Unassembled WGS sequence"/>
</dbReference>
<dbReference type="RefSeq" id="XP_047606845.1">
    <property type="nucleotide sequence ID" value="XM_047751357.1"/>
</dbReference>
<evidence type="ECO:0000313" key="2">
    <source>
        <dbReference type="EMBL" id="KFL62244.1"/>
    </source>
</evidence>
<sequence length="105" mass="11272">MGKSRADATGDAESERESPPASGSFGQGKGEWMMDGWEDDRRSAGEQGSRSGETQEAAGTVRAELSKREEVEEGQGRDEGRKTSMRELPVFSMRLGLVLPCGCGC</sequence>
<feature type="compositionally biased region" description="Basic and acidic residues" evidence="1">
    <location>
        <begin position="64"/>
        <end position="85"/>
    </location>
</feature>
<organism evidence="2 3">
    <name type="scientific">Trichophyton rubrum (strain ATCC MYA-4607 / CBS 118892)</name>
    <name type="common">Athlete's foot fungus</name>
    <dbReference type="NCBI Taxonomy" id="559305"/>
    <lineage>
        <taxon>Eukaryota</taxon>
        <taxon>Fungi</taxon>
        <taxon>Dikarya</taxon>
        <taxon>Ascomycota</taxon>
        <taxon>Pezizomycotina</taxon>
        <taxon>Eurotiomycetes</taxon>
        <taxon>Eurotiomycetidae</taxon>
        <taxon>Onygenales</taxon>
        <taxon>Arthrodermataceae</taxon>
        <taxon>Trichophyton</taxon>
    </lineage>
</organism>
<keyword evidence="3" id="KW-1185">Reference proteome</keyword>
<dbReference type="VEuPathDB" id="FungiDB:TERG_12395"/>
<dbReference type="GeneID" id="71777601"/>
<feature type="compositionally biased region" description="Basic and acidic residues" evidence="1">
    <location>
        <begin position="1"/>
        <end position="18"/>
    </location>
</feature>
<dbReference type="AlphaFoldDB" id="A0A080WKU3"/>
<evidence type="ECO:0000313" key="3">
    <source>
        <dbReference type="Proteomes" id="UP000008864"/>
    </source>
</evidence>